<feature type="region of interest" description="Disordered" evidence="1">
    <location>
        <begin position="1"/>
        <end position="83"/>
    </location>
</feature>
<dbReference type="EMBL" id="BMAV01016407">
    <property type="protein sequence ID" value="GFY67130.1"/>
    <property type="molecule type" value="Genomic_DNA"/>
</dbReference>
<gene>
    <name evidence="2" type="ORF">TNIN_165531</name>
</gene>
<evidence type="ECO:0000313" key="3">
    <source>
        <dbReference type="Proteomes" id="UP000886998"/>
    </source>
</evidence>
<keyword evidence="3" id="KW-1185">Reference proteome</keyword>
<accession>A0A8X7CIS6</accession>
<reference evidence="2" key="1">
    <citation type="submission" date="2020-08" db="EMBL/GenBank/DDBJ databases">
        <title>Multicomponent nature underlies the extraordinary mechanical properties of spider dragline silk.</title>
        <authorList>
            <person name="Kono N."/>
            <person name="Nakamura H."/>
            <person name="Mori M."/>
            <person name="Yoshida Y."/>
            <person name="Ohtoshi R."/>
            <person name="Malay A.D."/>
            <person name="Moran D.A.P."/>
            <person name="Tomita M."/>
            <person name="Numata K."/>
            <person name="Arakawa K."/>
        </authorList>
    </citation>
    <scope>NUCLEOTIDE SEQUENCE</scope>
</reference>
<feature type="compositionally biased region" description="Polar residues" evidence="1">
    <location>
        <begin position="18"/>
        <end position="36"/>
    </location>
</feature>
<name>A0A8X7CIS6_9ARAC</name>
<evidence type="ECO:0000313" key="2">
    <source>
        <dbReference type="EMBL" id="GFY67130.1"/>
    </source>
</evidence>
<dbReference type="Proteomes" id="UP000886998">
    <property type="component" value="Unassembled WGS sequence"/>
</dbReference>
<feature type="compositionally biased region" description="Polar residues" evidence="1">
    <location>
        <begin position="49"/>
        <end position="70"/>
    </location>
</feature>
<protein>
    <submittedName>
        <fullName evidence="2">Uncharacterized protein</fullName>
    </submittedName>
</protein>
<comment type="caution">
    <text evidence="2">The sequence shown here is derived from an EMBL/GenBank/DDBJ whole genome shotgun (WGS) entry which is preliminary data.</text>
</comment>
<sequence length="83" mass="9132">MQDQGTSPVQRKKILGAQTLQQEESKVQTAVYTPESSGAEEWTIKPSESKTGQRIQTAGTPGGRKSNQQKDCVAGSPRWRSER</sequence>
<proteinExistence type="predicted"/>
<dbReference type="AlphaFoldDB" id="A0A8X7CIS6"/>
<evidence type="ECO:0000256" key="1">
    <source>
        <dbReference type="SAM" id="MobiDB-lite"/>
    </source>
</evidence>
<organism evidence="2 3">
    <name type="scientific">Trichonephila inaurata madagascariensis</name>
    <dbReference type="NCBI Taxonomy" id="2747483"/>
    <lineage>
        <taxon>Eukaryota</taxon>
        <taxon>Metazoa</taxon>
        <taxon>Ecdysozoa</taxon>
        <taxon>Arthropoda</taxon>
        <taxon>Chelicerata</taxon>
        <taxon>Arachnida</taxon>
        <taxon>Araneae</taxon>
        <taxon>Araneomorphae</taxon>
        <taxon>Entelegynae</taxon>
        <taxon>Araneoidea</taxon>
        <taxon>Nephilidae</taxon>
        <taxon>Trichonephila</taxon>
        <taxon>Trichonephila inaurata</taxon>
    </lineage>
</organism>